<proteinExistence type="predicted"/>
<organism evidence="1 2">
    <name type="scientific">Streptomyces avermitilis</name>
    <dbReference type="NCBI Taxonomy" id="33903"/>
    <lineage>
        <taxon>Bacteria</taxon>
        <taxon>Bacillati</taxon>
        <taxon>Actinomycetota</taxon>
        <taxon>Actinomycetes</taxon>
        <taxon>Kitasatosporales</taxon>
        <taxon>Streptomycetaceae</taxon>
        <taxon>Streptomyces</taxon>
    </lineage>
</organism>
<dbReference type="InterPro" id="IPR033469">
    <property type="entry name" value="CYTH-like_dom_sf"/>
</dbReference>
<name>A0A4D4N7H4_STRAX</name>
<protein>
    <submittedName>
        <fullName evidence="1">Uncharacterized protein</fullName>
    </submittedName>
</protein>
<dbReference type="Gene3D" id="2.40.320.10">
    <property type="entry name" value="Hypothetical Protein Pfu-838710-001"/>
    <property type="match status" value="1"/>
</dbReference>
<dbReference type="SUPFAM" id="SSF55154">
    <property type="entry name" value="CYTH-like phosphatases"/>
    <property type="match status" value="1"/>
</dbReference>
<dbReference type="AlphaFoldDB" id="A0A4D4N7H4"/>
<gene>
    <name evidence="1" type="ORF">SAV31267_093990</name>
</gene>
<accession>A0A4D4N7H4</accession>
<reference evidence="1 2" key="1">
    <citation type="submission" date="2019-04" db="EMBL/GenBank/DDBJ databases">
        <title>Draft genome sequences of Streptomyces avermitilis ATCC 31267.</title>
        <authorList>
            <person name="Komaki H."/>
            <person name="Tamura T."/>
            <person name="Hosoyama A."/>
        </authorList>
    </citation>
    <scope>NUCLEOTIDE SEQUENCE [LARGE SCALE GENOMIC DNA]</scope>
    <source>
        <strain evidence="1 2">ATCC 31267</strain>
    </source>
</reference>
<dbReference type="Proteomes" id="UP000299211">
    <property type="component" value="Unassembled WGS sequence"/>
</dbReference>
<sequence>MPPLGVDVFDGPLQSLVLAEAEFTTDEGAQSFIPPSECVAEVTETVGASGG</sequence>
<evidence type="ECO:0000313" key="1">
    <source>
        <dbReference type="EMBL" id="GDY79914.1"/>
    </source>
</evidence>
<evidence type="ECO:0000313" key="2">
    <source>
        <dbReference type="Proteomes" id="UP000299211"/>
    </source>
</evidence>
<dbReference type="EMBL" id="BJHY01000002">
    <property type="protein sequence ID" value="GDY79914.1"/>
    <property type="molecule type" value="Genomic_DNA"/>
</dbReference>
<comment type="caution">
    <text evidence="1">The sequence shown here is derived from an EMBL/GenBank/DDBJ whole genome shotgun (WGS) entry which is preliminary data.</text>
</comment>